<dbReference type="PROSITE" id="PS50846">
    <property type="entry name" value="HMA_2"/>
    <property type="match status" value="1"/>
</dbReference>
<dbReference type="AlphaFoldDB" id="A0A315ERL4"/>
<evidence type="ECO:0000313" key="14">
    <source>
        <dbReference type="Proteomes" id="UP000251341"/>
    </source>
</evidence>
<dbReference type="InterPro" id="IPR018303">
    <property type="entry name" value="ATPase_P-typ_P_site"/>
</dbReference>
<evidence type="ECO:0000256" key="4">
    <source>
        <dbReference type="ARBA" id="ARBA00022692"/>
    </source>
</evidence>
<dbReference type="GO" id="GO:0016887">
    <property type="term" value="F:ATP hydrolysis activity"/>
    <property type="evidence" value="ECO:0007669"/>
    <property type="project" value="InterPro"/>
</dbReference>
<keyword evidence="6 11" id="KW-0547">Nucleotide-binding</keyword>
<keyword evidence="3" id="KW-0813">Transport</keyword>
<dbReference type="GO" id="GO:0005507">
    <property type="term" value="F:copper ion binding"/>
    <property type="evidence" value="ECO:0007669"/>
    <property type="project" value="TreeGrafter"/>
</dbReference>
<dbReference type="SUPFAM" id="SSF56784">
    <property type="entry name" value="HAD-like"/>
    <property type="match status" value="1"/>
</dbReference>
<keyword evidence="14" id="KW-1185">Reference proteome</keyword>
<feature type="domain" description="HMA" evidence="12">
    <location>
        <begin position="4"/>
        <end position="76"/>
    </location>
</feature>
<dbReference type="InterPro" id="IPR036163">
    <property type="entry name" value="HMA_dom_sf"/>
</dbReference>
<organism evidence="13 14">
    <name type="scientific">Limnohabitans curvus</name>
    <dbReference type="NCBI Taxonomy" id="323423"/>
    <lineage>
        <taxon>Bacteria</taxon>
        <taxon>Pseudomonadati</taxon>
        <taxon>Pseudomonadota</taxon>
        <taxon>Betaproteobacteria</taxon>
        <taxon>Burkholderiales</taxon>
        <taxon>Comamonadaceae</taxon>
        <taxon>Limnohabitans</taxon>
    </lineage>
</organism>
<dbReference type="GO" id="GO:0012505">
    <property type="term" value="C:endomembrane system"/>
    <property type="evidence" value="ECO:0007669"/>
    <property type="project" value="UniProtKB-SubCell"/>
</dbReference>
<dbReference type="Pfam" id="PF00122">
    <property type="entry name" value="E1-E2_ATPase"/>
    <property type="match status" value="1"/>
</dbReference>
<feature type="transmembrane region" description="Helical" evidence="11">
    <location>
        <begin position="337"/>
        <end position="359"/>
    </location>
</feature>
<feature type="transmembrane region" description="Helical" evidence="11">
    <location>
        <begin position="702"/>
        <end position="721"/>
    </location>
</feature>
<evidence type="ECO:0000256" key="1">
    <source>
        <dbReference type="ARBA" id="ARBA00004127"/>
    </source>
</evidence>
<dbReference type="FunFam" id="2.70.150.10:FF:000002">
    <property type="entry name" value="Copper-transporting ATPase 1, putative"/>
    <property type="match status" value="1"/>
</dbReference>
<feature type="transmembrane region" description="Helical" evidence="11">
    <location>
        <begin position="157"/>
        <end position="175"/>
    </location>
</feature>
<dbReference type="SFLD" id="SFLDG00002">
    <property type="entry name" value="C1.7:_P-type_atpase_like"/>
    <property type="match status" value="1"/>
</dbReference>
<dbReference type="NCBIfam" id="TIGR01494">
    <property type="entry name" value="ATPase_P-type"/>
    <property type="match status" value="2"/>
</dbReference>
<keyword evidence="10 11" id="KW-0472">Membrane</keyword>
<comment type="caution">
    <text evidence="13">The sequence shown here is derived from an EMBL/GenBank/DDBJ whole genome shotgun (WGS) entry which is preliminary data.</text>
</comment>
<dbReference type="Gene3D" id="3.40.1110.10">
    <property type="entry name" value="Calcium-transporting ATPase, cytoplasmic domain N"/>
    <property type="match status" value="1"/>
</dbReference>
<dbReference type="InterPro" id="IPR001757">
    <property type="entry name" value="P_typ_ATPase"/>
</dbReference>
<dbReference type="PROSITE" id="PS00154">
    <property type="entry name" value="ATPASE_E1_E2"/>
    <property type="match status" value="1"/>
</dbReference>
<protein>
    <submittedName>
        <fullName evidence="13">Copper-translocating P-type ATPase</fullName>
    </submittedName>
</protein>
<dbReference type="GO" id="GO:0005886">
    <property type="term" value="C:plasma membrane"/>
    <property type="evidence" value="ECO:0007669"/>
    <property type="project" value="UniProtKB-SubCell"/>
</dbReference>
<dbReference type="SFLD" id="SFLDS00003">
    <property type="entry name" value="Haloacid_Dehalogenase"/>
    <property type="match status" value="1"/>
</dbReference>
<dbReference type="CDD" id="cd00371">
    <property type="entry name" value="HMA"/>
    <property type="match status" value="1"/>
</dbReference>
<keyword evidence="7 11" id="KW-0067">ATP-binding</keyword>
<dbReference type="PRINTS" id="PR00943">
    <property type="entry name" value="CUATPASE"/>
</dbReference>
<evidence type="ECO:0000256" key="11">
    <source>
        <dbReference type="RuleBase" id="RU362081"/>
    </source>
</evidence>
<name>A0A315ERL4_9BURK</name>
<dbReference type="RefSeq" id="WP_245912780.1">
    <property type="nucleotide sequence ID" value="NZ_NESP01000001.1"/>
</dbReference>
<dbReference type="InterPro" id="IPR059000">
    <property type="entry name" value="ATPase_P-type_domA"/>
</dbReference>
<dbReference type="SUPFAM" id="SSF55008">
    <property type="entry name" value="HMA, heavy metal-associated domain"/>
    <property type="match status" value="1"/>
</dbReference>
<evidence type="ECO:0000259" key="12">
    <source>
        <dbReference type="PROSITE" id="PS50846"/>
    </source>
</evidence>
<dbReference type="GO" id="GO:0055070">
    <property type="term" value="P:copper ion homeostasis"/>
    <property type="evidence" value="ECO:0007669"/>
    <property type="project" value="TreeGrafter"/>
</dbReference>
<keyword evidence="4 11" id="KW-0812">Transmembrane</keyword>
<accession>A0A315ERL4</accession>
<keyword evidence="11" id="KW-1003">Cell membrane</keyword>
<gene>
    <name evidence="13" type="ORF">B9Z44_07395</name>
</gene>
<feature type="transmembrane region" description="Helical" evidence="11">
    <location>
        <begin position="86"/>
        <end position="106"/>
    </location>
</feature>
<evidence type="ECO:0000256" key="8">
    <source>
        <dbReference type="ARBA" id="ARBA00022967"/>
    </source>
</evidence>
<comment type="subcellular location">
    <subcellularLocation>
        <location evidence="11">Cell membrane</location>
    </subcellularLocation>
    <subcellularLocation>
        <location evidence="1">Endomembrane system</location>
        <topology evidence="1">Multi-pass membrane protein</topology>
    </subcellularLocation>
</comment>
<reference evidence="13 14" key="1">
    <citation type="submission" date="2017-04" db="EMBL/GenBank/DDBJ databases">
        <title>Unexpected and diverse lifestyles within the genus Limnohabitans.</title>
        <authorList>
            <person name="Kasalicky V."/>
            <person name="Mehrshad M."/>
            <person name="Andrei S.-A."/>
            <person name="Salcher M."/>
            <person name="Kratochvilova H."/>
            <person name="Simek K."/>
            <person name="Ghai R."/>
        </authorList>
    </citation>
    <scope>NUCLEOTIDE SEQUENCE [LARGE SCALE GENOMIC DNA]</scope>
    <source>
        <strain evidence="13 14">MWH-C5</strain>
    </source>
</reference>
<dbReference type="PANTHER" id="PTHR43520">
    <property type="entry name" value="ATP7, ISOFORM B"/>
    <property type="match status" value="1"/>
</dbReference>
<feature type="transmembrane region" description="Helical" evidence="11">
    <location>
        <begin position="727"/>
        <end position="744"/>
    </location>
</feature>
<evidence type="ECO:0000256" key="2">
    <source>
        <dbReference type="ARBA" id="ARBA00006024"/>
    </source>
</evidence>
<dbReference type="SUPFAM" id="SSF81653">
    <property type="entry name" value="Calcium ATPase, transduction domain A"/>
    <property type="match status" value="1"/>
</dbReference>
<evidence type="ECO:0000256" key="9">
    <source>
        <dbReference type="ARBA" id="ARBA00022989"/>
    </source>
</evidence>
<dbReference type="SUPFAM" id="SSF81665">
    <property type="entry name" value="Calcium ATPase, transmembrane domain M"/>
    <property type="match status" value="1"/>
</dbReference>
<dbReference type="Pfam" id="PF00403">
    <property type="entry name" value="HMA"/>
    <property type="match status" value="1"/>
</dbReference>
<evidence type="ECO:0000256" key="3">
    <source>
        <dbReference type="ARBA" id="ARBA00022448"/>
    </source>
</evidence>
<dbReference type="SFLD" id="SFLDF00027">
    <property type="entry name" value="p-type_atpase"/>
    <property type="match status" value="1"/>
</dbReference>
<dbReference type="Gene3D" id="3.30.70.100">
    <property type="match status" value="1"/>
</dbReference>
<dbReference type="NCBIfam" id="TIGR01525">
    <property type="entry name" value="ATPase-IB_hvy"/>
    <property type="match status" value="1"/>
</dbReference>
<dbReference type="Pfam" id="PF00702">
    <property type="entry name" value="Hydrolase"/>
    <property type="match status" value="1"/>
</dbReference>
<feature type="transmembrane region" description="Helical" evidence="11">
    <location>
        <begin position="365"/>
        <end position="385"/>
    </location>
</feature>
<proteinExistence type="inferred from homology"/>
<keyword evidence="8" id="KW-1278">Translocase</keyword>
<comment type="similarity">
    <text evidence="2 11">Belongs to the cation transport ATPase (P-type) (TC 3.A.3) family. Type IB subfamily.</text>
</comment>
<feature type="transmembrane region" description="Helical" evidence="11">
    <location>
        <begin position="181"/>
        <end position="200"/>
    </location>
</feature>
<evidence type="ECO:0000256" key="6">
    <source>
        <dbReference type="ARBA" id="ARBA00022741"/>
    </source>
</evidence>
<dbReference type="Proteomes" id="UP000251341">
    <property type="component" value="Unassembled WGS sequence"/>
</dbReference>
<dbReference type="EMBL" id="NESP01000001">
    <property type="protein sequence ID" value="PUE59405.1"/>
    <property type="molecule type" value="Genomic_DNA"/>
</dbReference>
<dbReference type="InterPro" id="IPR006121">
    <property type="entry name" value="HMA_dom"/>
</dbReference>
<dbReference type="InterPro" id="IPR044492">
    <property type="entry name" value="P_typ_ATPase_HD_dom"/>
</dbReference>
<dbReference type="GO" id="GO:0005524">
    <property type="term" value="F:ATP binding"/>
    <property type="evidence" value="ECO:0007669"/>
    <property type="project" value="UniProtKB-UniRule"/>
</dbReference>
<dbReference type="InterPro" id="IPR017969">
    <property type="entry name" value="Heavy-metal-associated_CS"/>
</dbReference>
<dbReference type="InterPro" id="IPR027256">
    <property type="entry name" value="P-typ_ATPase_IB"/>
</dbReference>
<dbReference type="NCBIfam" id="TIGR01511">
    <property type="entry name" value="ATPase-IB1_Cu"/>
    <property type="match status" value="1"/>
</dbReference>
<dbReference type="InterPro" id="IPR023298">
    <property type="entry name" value="ATPase_P-typ_TM_dom_sf"/>
</dbReference>
<dbReference type="CDD" id="cd02094">
    <property type="entry name" value="P-type_ATPase_Cu-like"/>
    <property type="match status" value="1"/>
</dbReference>
<evidence type="ECO:0000256" key="7">
    <source>
        <dbReference type="ARBA" id="ARBA00022840"/>
    </source>
</evidence>
<dbReference type="InterPro" id="IPR008250">
    <property type="entry name" value="ATPase_P-typ_transduc_dom_A_sf"/>
</dbReference>
<evidence type="ECO:0000256" key="5">
    <source>
        <dbReference type="ARBA" id="ARBA00022723"/>
    </source>
</evidence>
<feature type="transmembrane region" description="Helical" evidence="11">
    <location>
        <begin position="118"/>
        <end position="136"/>
    </location>
</feature>
<dbReference type="InterPro" id="IPR023299">
    <property type="entry name" value="ATPase_P-typ_cyto_dom_N"/>
</dbReference>
<keyword evidence="9 11" id="KW-1133">Transmembrane helix</keyword>
<evidence type="ECO:0000313" key="13">
    <source>
        <dbReference type="EMBL" id="PUE59405.1"/>
    </source>
</evidence>
<dbReference type="Gene3D" id="2.70.150.10">
    <property type="entry name" value="Calcium-transporting ATPase, cytoplasmic transduction domain A"/>
    <property type="match status" value="1"/>
</dbReference>
<keyword evidence="5 11" id="KW-0479">Metal-binding</keyword>
<dbReference type="InterPro" id="IPR023214">
    <property type="entry name" value="HAD_sf"/>
</dbReference>
<sequence length="749" mass="77825">MSELFCDIGIGGMTCASCVARVERAIAKLPGVESVSVNLATESARVTWAALQTTEDEQTQQARLRRAVRDAGYEPLAAEHLEQAPAGAWAGFSLVALGLLLSTPLVLPMLGDVLGQHWMLSALWQFLLATPVQFVLGARFYKAGWHALLAGSGNMDLLVALGTSAGWALSVWLWLTAPAGAMVHLYFEGSAVVITLVLLGKWLEARAKRQTTDAIRALHALRPARARVITLDGEAEIPIEELLVGDRLVVLPGERFAADGVVLEGQTQVDEAMLTGEPLPVHKVVDSRVTGGSINGEGRVVIRVSATGTATVLANIIRLVEDAQAAKAPIQRLVDQVSAVFVPVVLVLALVTLLVWWFTGHSFEVSLIHCVAVLVIACPCALGLATPAAIMAGTGVAAKHGILIKDAQALEVAHKVDAVAFDKTGTLTVGQPRLLSLLATASTDAITEAQTLLLALAASLQSGSEHPLAHAVVQAAKAQGVAFAAPDSAKAVPGFGSEGVVQGRTLLLGSLRWMTELALPEGAWLAQASVLQAQGATVSVLAERTAQGIAPLAVLAFGDEPKPGVQAALAKLRARGLRLVMISGDNAGAAQAMAARLGLRSDEVHADVMPGDKAALVKRLQHNPHGSPHVVAFVGDGINDAPALAAADVGLAMANLNADGQRGGTDVAMQAAGITLMRGDVALVAGALDISARTVAKIRQNLFWAFVYNAAGIPLAAMGYLSPVVAGAAMALSSVSVMTNALLLKRWKP</sequence>
<dbReference type="GO" id="GO:0043682">
    <property type="term" value="F:P-type divalent copper transporter activity"/>
    <property type="evidence" value="ECO:0007669"/>
    <property type="project" value="TreeGrafter"/>
</dbReference>
<dbReference type="InterPro" id="IPR036412">
    <property type="entry name" value="HAD-like_sf"/>
</dbReference>
<dbReference type="FunFam" id="3.30.70.100:FF:000001">
    <property type="entry name" value="ATPase copper transporting beta"/>
    <property type="match status" value="1"/>
</dbReference>
<dbReference type="PANTHER" id="PTHR43520:SF8">
    <property type="entry name" value="P-TYPE CU(+) TRANSPORTER"/>
    <property type="match status" value="1"/>
</dbReference>
<dbReference type="Gene3D" id="3.40.50.1000">
    <property type="entry name" value="HAD superfamily/HAD-like"/>
    <property type="match status" value="1"/>
</dbReference>
<dbReference type="PRINTS" id="PR00119">
    <property type="entry name" value="CATATPASE"/>
</dbReference>
<evidence type="ECO:0000256" key="10">
    <source>
        <dbReference type="ARBA" id="ARBA00023136"/>
    </source>
</evidence>
<dbReference type="PROSITE" id="PS01047">
    <property type="entry name" value="HMA_1"/>
    <property type="match status" value="1"/>
</dbReference>